<dbReference type="InterPro" id="IPR013830">
    <property type="entry name" value="SGNH_hydro"/>
</dbReference>
<feature type="transmembrane region" description="Helical" evidence="3">
    <location>
        <begin position="186"/>
        <end position="206"/>
    </location>
</feature>
<feature type="disulfide bond" evidence="2">
    <location>
        <begin position="426"/>
        <end position="477"/>
    </location>
</feature>
<gene>
    <name evidence="6" type="ORF">Acy02nite_74850</name>
</gene>
<feature type="domain" description="SGNH hydrolase-type esterase" evidence="5">
    <location>
        <begin position="271"/>
        <end position="520"/>
    </location>
</feature>
<dbReference type="Gene3D" id="3.40.50.1110">
    <property type="entry name" value="SGNH hydrolase"/>
    <property type="match status" value="1"/>
</dbReference>
<feature type="disulfide bond" evidence="2">
    <location>
        <begin position="296"/>
        <end position="322"/>
    </location>
</feature>
<feature type="transmembrane region" description="Helical" evidence="3">
    <location>
        <begin position="581"/>
        <end position="602"/>
    </location>
</feature>
<dbReference type="PANTHER" id="PTHR37981:SF1">
    <property type="entry name" value="SGNH HYDROLASE-TYPE ESTERASE DOMAIN-CONTAINING PROTEIN"/>
    <property type="match status" value="1"/>
</dbReference>
<feature type="transmembrane region" description="Helical" evidence="3">
    <location>
        <begin position="27"/>
        <end position="44"/>
    </location>
</feature>
<accession>A0A919MBG6</accession>
<feature type="transmembrane region" description="Helical" evidence="3">
    <location>
        <begin position="236"/>
        <end position="253"/>
    </location>
</feature>
<protein>
    <recommendedName>
        <fullName evidence="5">SGNH hydrolase-type esterase domain-containing protein</fullName>
    </recommendedName>
</protein>
<feature type="transmembrane region" description="Helical" evidence="3">
    <location>
        <begin position="212"/>
        <end position="229"/>
    </location>
</feature>
<dbReference type="InterPro" id="IPR037460">
    <property type="entry name" value="SEST-like"/>
</dbReference>
<keyword evidence="7" id="KW-1185">Reference proteome</keyword>
<feature type="active site" evidence="1">
    <location>
        <position position="514"/>
    </location>
</feature>
<evidence type="ECO:0000256" key="1">
    <source>
        <dbReference type="PIRSR" id="PIRSR637460-1"/>
    </source>
</evidence>
<proteinExistence type="predicted"/>
<name>A0A919MBG6_9ACTN</name>
<feature type="signal peptide" evidence="4">
    <location>
        <begin position="1"/>
        <end position="20"/>
    </location>
</feature>
<keyword evidence="3" id="KW-0812">Transmembrane</keyword>
<dbReference type="EMBL" id="BOMH01000063">
    <property type="protein sequence ID" value="GID69604.1"/>
    <property type="molecule type" value="Genomic_DNA"/>
</dbReference>
<dbReference type="GO" id="GO:0019433">
    <property type="term" value="P:triglyceride catabolic process"/>
    <property type="evidence" value="ECO:0007669"/>
    <property type="project" value="TreeGrafter"/>
</dbReference>
<dbReference type="SUPFAM" id="SSF52266">
    <property type="entry name" value="SGNH hydrolase"/>
    <property type="match status" value="1"/>
</dbReference>
<organism evidence="6 7">
    <name type="scientific">Actinoplanes cyaneus</name>
    <dbReference type="NCBI Taxonomy" id="52696"/>
    <lineage>
        <taxon>Bacteria</taxon>
        <taxon>Bacillati</taxon>
        <taxon>Actinomycetota</taxon>
        <taxon>Actinomycetes</taxon>
        <taxon>Micromonosporales</taxon>
        <taxon>Micromonosporaceae</taxon>
        <taxon>Actinoplanes</taxon>
    </lineage>
</organism>
<feature type="transmembrane region" description="Helical" evidence="3">
    <location>
        <begin position="154"/>
        <end position="174"/>
    </location>
</feature>
<comment type="caution">
    <text evidence="6">The sequence shown here is derived from an EMBL/GenBank/DDBJ whole genome shotgun (WGS) entry which is preliminary data.</text>
</comment>
<dbReference type="Pfam" id="PF13472">
    <property type="entry name" value="Lipase_GDSL_2"/>
    <property type="match status" value="1"/>
</dbReference>
<dbReference type="AlphaFoldDB" id="A0A919MBG6"/>
<feature type="disulfide bond" evidence="2">
    <location>
        <begin position="371"/>
        <end position="377"/>
    </location>
</feature>
<keyword evidence="3" id="KW-1133">Transmembrane helix</keyword>
<dbReference type="PANTHER" id="PTHR37981">
    <property type="entry name" value="LIPASE 2"/>
    <property type="match status" value="1"/>
</dbReference>
<keyword evidence="3" id="KW-0472">Membrane</keyword>
<dbReference type="GO" id="GO:0004806">
    <property type="term" value="F:triacylglycerol lipase activity"/>
    <property type="evidence" value="ECO:0007669"/>
    <property type="project" value="TreeGrafter"/>
</dbReference>
<sequence length="611" mass="66033">MLTFGVALLALLGFARSGQAAVTVWVVFAIFVAVSAVWVRGQYADSLDGRQWVIPYRVGAVLVAVAIALIVLSFTWDTERLDRGLPRIGGAVLIYLVAGSAVTQARQTCSIGILGRRISIRHWGIWLTLAGLVVAAAGATLLVGMHWIVGAVLLAAGAAGLIPLGMGIGSEPVIRWLCGKEKAAPWLWGLGAGGAVLYAATAWIAVVVSRSSWLIPVLIVLALFMIAMVSTTHADIVAVTAGVALMGVMPAELPAKDLPSPGVNAGNVLVAIGDSYMSGEGASVFYEEPAEERRRCNRAPSAWAVLIAKNETTFDGLKFLACAGAKQADVVQEQLDKEYAKDPEYGHYRPGMVVLSLGGNDVGFSTIAQTCLAPRDCTAIENLWHGMIQRLPEELRRAYRAVDERFPGVPVVVVPYPQPITANGHCDQVAFSETEREFIRRFTTELNQKISDTAAEFGFHYLREMEGALVKDHLQLCDPGNGGRPGINFIGLRSVHGLAEERFNPTNWTHTSLHPNERGHLAMRRIFRDWLAANPKTPSRLALEQPAVTTEQAPCDLQACKRQARRWAVEQVGHRFVDGGLLLWLAGAAGGAWLVAVAFFAYRRRVYAACG</sequence>
<feature type="transmembrane region" description="Helical" evidence="3">
    <location>
        <begin position="88"/>
        <end position="105"/>
    </location>
</feature>
<keyword evidence="2" id="KW-1015">Disulfide bond</keyword>
<evidence type="ECO:0000256" key="3">
    <source>
        <dbReference type="SAM" id="Phobius"/>
    </source>
</evidence>
<feature type="transmembrane region" description="Helical" evidence="3">
    <location>
        <begin position="56"/>
        <end position="76"/>
    </location>
</feature>
<feature type="active site" description="Nucleophile" evidence="1">
    <location>
        <position position="275"/>
    </location>
</feature>
<evidence type="ECO:0000256" key="2">
    <source>
        <dbReference type="PIRSR" id="PIRSR637460-2"/>
    </source>
</evidence>
<dbReference type="Proteomes" id="UP000619479">
    <property type="component" value="Unassembled WGS sequence"/>
</dbReference>
<reference evidence="6" key="1">
    <citation type="submission" date="2021-01" db="EMBL/GenBank/DDBJ databases">
        <title>Whole genome shotgun sequence of Actinoplanes cyaneus NBRC 14990.</title>
        <authorList>
            <person name="Komaki H."/>
            <person name="Tamura T."/>
        </authorList>
    </citation>
    <scope>NUCLEOTIDE SEQUENCE</scope>
    <source>
        <strain evidence="6">NBRC 14990</strain>
    </source>
</reference>
<dbReference type="InterPro" id="IPR036514">
    <property type="entry name" value="SGNH_hydro_sf"/>
</dbReference>
<feature type="transmembrane region" description="Helical" evidence="3">
    <location>
        <begin position="125"/>
        <end position="148"/>
    </location>
</feature>
<evidence type="ECO:0000259" key="5">
    <source>
        <dbReference type="Pfam" id="PF13472"/>
    </source>
</evidence>
<feature type="chain" id="PRO_5038777162" description="SGNH hydrolase-type esterase domain-containing protein" evidence="4">
    <location>
        <begin position="21"/>
        <end position="611"/>
    </location>
</feature>
<evidence type="ECO:0000313" key="6">
    <source>
        <dbReference type="EMBL" id="GID69604.1"/>
    </source>
</evidence>
<evidence type="ECO:0000256" key="4">
    <source>
        <dbReference type="SAM" id="SignalP"/>
    </source>
</evidence>
<evidence type="ECO:0000313" key="7">
    <source>
        <dbReference type="Proteomes" id="UP000619479"/>
    </source>
</evidence>
<keyword evidence="4" id="KW-0732">Signal</keyword>